<gene>
    <name evidence="1" type="ORF">UFOVP27_98</name>
</gene>
<evidence type="ECO:0000313" key="1">
    <source>
        <dbReference type="EMBL" id="CAB4122196.1"/>
    </source>
</evidence>
<sequence length="193" mass="21819">MRGDNREGRFSIPYERGSNVSGTSVELVKTVGTQVDWWIYDQSSSVIDPIYDVASDSIGGGRKWKTPFTIPVVNAHLEQGITVQSDRGFYNTDQLTIVINVDVIENHINFYGANASNIRELSTVEINPDVYLRDRIVFRHEVFSPVKVLPQGIIKDKYTLLQVTCEQVNAEELVNDSQFQHFANYSAFDPTTL</sequence>
<protein>
    <submittedName>
        <fullName evidence="1">Uncharacterized protein</fullName>
    </submittedName>
</protein>
<accession>A0A6J5KLZ7</accession>
<proteinExistence type="predicted"/>
<dbReference type="EMBL" id="LR796157">
    <property type="protein sequence ID" value="CAB4122196.1"/>
    <property type="molecule type" value="Genomic_DNA"/>
</dbReference>
<reference evidence="1" key="1">
    <citation type="submission" date="2020-04" db="EMBL/GenBank/DDBJ databases">
        <authorList>
            <person name="Chiriac C."/>
            <person name="Salcher M."/>
            <person name="Ghai R."/>
            <person name="Kavagutti S V."/>
        </authorList>
    </citation>
    <scope>NUCLEOTIDE SEQUENCE</scope>
</reference>
<organism evidence="1">
    <name type="scientific">uncultured Caudovirales phage</name>
    <dbReference type="NCBI Taxonomy" id="2100421"/>
    <lineage>
        <taxon>Viruses</taxon>
        <taxon>Duplodnaviria</taxon>
        <taxon>Heunggongvirae</taxon>
        <taxon>Uroviricota</taxon>
        <taxon>Caudoviricetes</taxon>
        <taxon>Peduoviridae</taxon>
        <taxon>Maltschvirus</taxon>
        <taxon>Maltschvirus maltsch</taxon>
    </lineage>
</organism>
<name>A0A6J5KLZ7_9CAUD</name>